<keyword evidence="3" id="KW-1185">Reference proteome</keyword>
<evidence type="ECO:0000259" key="1">
    <source>
        <dbReference type="PROSITE" id="PS51186"/>
    </source>
</evidence>
<dbReference type="InterPro" id="IPR000182">
    <property type="entry name" value="GNAT_dom"/>
</dbReference>
<dbReference type="Gene3D" id="3.40.630.30">
    <property type="match status" value="1"/>
</dbReference>
<feature type="domain" description="N-acetyltransferase" evidence="1">
    <location>
        <begin position="3"/>
        <end position="141"/>
    </location>
</feature>
<sequence length="284" mass="32916">MEKLIRVLTKEDLPNLKAMKTGIEDDYVIRVFDRISSGNNKLFGLFADDQLVSIGGLTIFAKQYAMLGRMRSDLRFRGNDFSTTLMSKVLEEAFNLPGIKWVGANTQEENLPAQRVLKKIGLTERYISYGATAEEITRLVNGGTVWQRQDDLSRKKQWLQQLFVDPAAVFPYECYYPFPATEGMFEDSQIDQWNFFENKEGDRVLITKRDYKKYHYLQAVYPFDDLMEQPGLWETISLARKELADEINKETHIWMDLTKQQAAALPDNHSFVLPSPWILYGKGR</sequence>
<dbReference type="SUPFAM" id="SSF55729">
    <property type="entry name" value="Acyl-CoA N-acyltransferases (Nat)"/>
    <property type="match status" value="1"/>
</dbReference>
<protein>
    <submittedName>
        <fullName evidence="2">GNAT family N-acetyltransferase</fullName>
    </submittedName>
</protein>
<dbReference type="EMBL" id="JBHTKI010000020">
    <property type="protein sequence ID" value="MFD1032313.1"/>
    <property type="molecule type" value="Genomic_DNA"/>
</dbReference>
<evidence type="ECO:0000313" key="3">
    <source>
        <dbReference type="Proteomes" id="UP001597109"/>
    </source>
</evidence>
<evidence type="ECO:0000313" key="2">
    <source>
        <dbReference type="EMBL" id="MFD1032313.1"/>
    </source>
</evidence>
<dbReference type="PROSITE" id="PS51186">
    <property type="entry name" value="GNAT"/>
    <property type="match status" value="1"/>
</dbReference>
<organism evidence="2 3">
    <name type="scientific">Metaplanococcus flavidus</name>
    <dbReference type="NCBI Taxonomy" id="569883"/>
    <lineage>
        <taxon>Bacteria</taxon>
        <taxon>Bacillati</taxon>
        <taxon>Bacillota</taxon>
        <taxon>Bacilli</taxon>
        <taxon>Bacillales</taxon>
        <taxon>Caryophanaceae</taxon>
        <taxon>Metaplanococcus</taxon>
    </lineage>
</organism>
<dbReference type="Pfam" id="PF00583">
    <property type="entry name" value="Acetyltransf_1"/>
    <property type="match status" value="1"/>
</dbReference>
<name>A0ABW3LFM7_9BACL</name>
<dbReference type="Proteomes" id="UP001597109">
    <property type="component" value="Unassembled WGS sequence"/>
</dbReference>
<reference evidence="3" key="1">
    <citation type="journal article" date="2019" name="Int. J. Syst. Evol. Microbiol.">
        <title>The Global Catalogue of Microorganisms (GCM) 10K type strain sequencing project: providing services to taxonomists for standard genome sequencing and annotation.</title>
        <authorList>
            <consortium name="The Broad Institute Genomics Platform"/>
            <consortium name="The Broad Institute Genome Sequencing Center for Infectious Disease"/>
            <person name="Wu L."/>
            <person name="Ma J."/>
        </authorList>
    </citation>
    <scope>NUCLEOTIDE SEQUENCE [LARGE SCALE GENOMIC DNA]</scope>
    <source>
        <strain evidence="3">CCUG 56756</strain>
    </source>
</reference>
<proteinExistence type="predicted"/>
<comment type="caution">
    <text evidence="2">The sequence shown here is derived from an EMBL/GenBank/DDBJ whole genome shotgun (WGS) entry which is preliminary data.</text>
</comment>
<dbReference type="RefSeq" id="WP_379082843.1">
    <property type="nucleotide sequence ID" value="NZ_JBHTKI010000020.1"/>
</dbReference>
<accession>A0ABW3LFM7</accession>
<gene>
    <name evidence="2" type="ORF">ACFQ1X_12805</name>
</gene>
<dbReference type="InterPro" id="IPR016181">
    <property type="entry name" value="Acyl_CoA_acyltransferase"/>
</dbReference>